<dbReference type="EMBL" id="JACRIW010000033">
    <property type="protein sequence ID" value="MBI5168705.1"/>
    <property type="molecule type" value="Genomic_DNA"/>
</dbReference>
<dbReference type="InterPro" id="IPR037523">
    <property type="entry name" value="VOC_core"/>
</dbReference>
<evidence type="ECO:0000259" key="1">
    <source>
        <dbReference type="PROSITE" id="PS51819"/>
    </source>
</evidence>
<dbReference type="SUPFAM" id="SSF54593">
    <property type="entry name" value="Glyoxalase/Bleomycin resistance protein/Dihydroxybiphenyl dioxygenase"/>
    <property type="match status" value="1"/>
</dbReference>
<gene>
    <name evidence="2" type="ORF">HZA61_04370</name>
</gene>
<dbReference type="InterPro" id="IPR029068">
    <property type="entry name" value="Glyas_Bleomycin-R_OHBP_Dase"/>
</dbReference>
<name>A0A933SBL0_UNCEI</name>
<sequence>MSPRVTGIGGVFFKARDPKALQEWYRVHLGFEISEWGGAVFHWQTPELPQPDGATAWSLFPQDTKHFAPSTASFMINYRVDDLDALLASLRAAGCAVDEKTHADDFGKFGWVMDPEGNRIELWQPPAQANA</sequence>
<feature type="domain" description="VOC" evidence="1">
    <location>
        <begin position="7"/>
        <end position="125"/>
    </location>
</feature>
<proteinExistence type="predicted"/>
<evidence type="ECO:0000313" key="2">
    <source>
        <dbReference type="EMBL" id="MBI5168705.1"/>
    </source>
</evidence>
<dbReference type="InterPro" id="IPR052164">
    <property type="entry name" value="Anthracycline_SecMetBiosynth"/>
</dbReference>
<comment type="caution">
    <text evidence="2">The sequence shown here is derived from an EMBL/GenBank/DDBJ whole genome shotgun (WGS) entry which is preliminary data.</text>
</comment>
<evidence type="ECO:0000313" key="3">
    <source>
        <dbReference type="Proteomes" id="UP000696931"/>
    </source>
</evidence>
<protein>
    <submittedName>
        <fullName evidence="2">VOC family protein</fullName>
    </submittedName>
</protein>
<dbReference type="Pfam" id="PF18029">
    <property type="entry name" value="Glyoxalase_6"/>
    <property type="match status" value="1"/>
</dbReference>
<dbReference type="PANTHER" id="PTHR33993:SF5">
    <property type="entry name" value="GLYOXALASE"/>
    <property type="match status" value="1"/>
</dbReference>
<accession>A0A933SBL0</accession>
<dbReference type="PANTHER" id="PTHR33993">
    <property type="entry name" value="GLYOXALASE-RELATED"/>
    <property type="match status" value="1"/>
</dbReference>
<organism evidence="2 3">
    <name type="scientific">Eiseniibacteriota bacterium</name>
    <dbReference type="NCBI Taxonomy" id="2212470"/>
    <lineage>
        <taxon>Bacteria</taxon>
        <taxon>Candidatus Eiseniibacteriota</taxon>
    </lineage>
</organism>
<dbReference type="Gene3D" id="3.10.180.10">
    <property type="entry name" value="2,3-Dihydroxybiphenyl 1,2-Dioxygenase, domain 1"/>
    <property type="match status" value="1"/>
</dbReference>
<dbReference type="InterPro" id="IPR041581">
    <property type="entry name" value="Glyoxalase_6"/>
</dbReference>
<dbReference type="PROSITE" id="PS51819">
    <property type="entry name" value="VOC"/>
    <property type="match status" value="1"/>
</dbReference>
<dbReference type="AlphaFoldDB" id="A0A933SBL0"/>
<dbReference type="Proteomes" id="UP000696931">
    <property type="component" value="Unassembled WGS sequence"/>
</dbReference>
<reference evidence="2" key="1">
    <citation type="submission" date="2020-07" db="EMBL/GenBank/DDBJ databases">
        <title>Huge and variable diversity of episymbiotic CPR bacteria and DPANN archaea in groundwater ecosystems.</title>
        <authorList>
            <person name="He C.Y."/>
            <person name="Keren R."/>
            <person name="Whittaker M."/>
            <person name="Farag I.F."/>
            <person name="Doudna J."/>
            <person name="Cate J.H.D."/>
            <person name="Banfield J.F."/>
        </authorList>
    </citation>
    <scope>NUCLEOTIDE SEQUENCE</scope>
    <source>
        <strain evidence="2">NC_groundwater_1813_Pr3_B-0.1um_71_17</strain>
    </source>
</reference>